<name>A0ABY4C2P3_9MICO</name>
<dbReference type="EMBL" id="CP094528">
    <property type="protein sequence ID" value="UOE45589.1"/>
    <property type="molecule type" value="Genomic_DNA"/>
</dbReference>
<proteinExistence type="predicted"/>
<organism evidence="1 2">
    <name type="scientific">Agromyces larvae</name>
    <dbReference type="NCBI Taxonomy" id="2929802"/>
    <lineage>
        <taxon>Bacteria</taxon>
        <taxon>Bacillati</taxon>
        <taxon>Actinomycetota</taxon>
        <taxon>Actinomycetes</taxon>
        <taxon>Micrococcales</taxon>
        <taxon>Microbacteriaceae</taxon>
        <taxon>Agromyces</taxon>
    </lineage>
</organism>
<dbReference type="Proteomes" id="UP000832097">
    <property type="component" value="Chromosome"/>
</dbReference>
<sequence length="398" mass="44668">MIEYDFAELWRLPGPGSYVREVARLARGGQHVLAIVPKYIADNAEYSNALSVAIANQFDDSKRVLPSADQGHLSVAFGFEVSYDFDEFPTTVDELITHNDVVGRTFICNAADLDAEHIAELPNFLRRLDIESRLVARSDRGTMVFVVGREHAPDDTESVATARLWYWDRITRWDVAALVAHTLSARSANGVIAEVRLETIVELARWDFMLAVDMADSWTDDESGPETLLAQEMLEILPHTPIRRSRSGQPPEAFRDEWDRGVVEAWHGEPCYKPAALSSAGGRHDRLVWSAQARVLMPWIEVRRVRVERIVREKLGPSRMDAAIDEFATRFPAIDNDSSTVEIATLARIISARFGNTEPRLRATARALRKARNRLSHLEPLTQAAIGELVSECAWLAS</sequence>
<keyword evidence="2" id="KW-1185">Reference proteome</keyword>
<accession>A0ABY4C2P3</accession>
<evidence type="ECO:0008006" key="3">
    <source>
        <dbReference type="Google" id="ProtNLM"/>
    </source>
</evidence>
<evidence type="ECO:0000313" key="2">
    <source>
        <dbReference type="Proteomes" id="UP000832097"/>
    </source>
</evidence>
<reference evidence="1 2" key="1">
    <citation type="submission" date="2022-03" db="EMBL/GenBank/DDBJ databases">
        <title>Mucilaginibacter sp. isolated from the gut of Protaetia brevitarsis seulensis larvae.</title>
        <authorList>
            <person name="Won M."/>
            <person name="Kim S.-J."/>
            <person name="Kwon S.-W."/>
        </authorList>
    </citation>
    <scope>NUCLEOTIDE SEQUENCE [LARGE SCALE GENOMIC DNA]</scope>
    <source>
        <strain evidence="1 2">CFWR-12</strain>
    </source>
</reference>
<gene>
    <name evidence="1" type="ORF">MTO99_07515</name>
</gene>
<evidence type="ECO:0000313" key="1">
    <source>
        <dbReference type="EMBL" id="UOE45589.1"/>
    </source>
</evidence>
<dbReference type="RefSeq" id="WP_243558188.1">
    <property type="nucleotide sequence ID" value="NZ_CP094528.1"/>
</dbReference>
<protein>
    <recommendedName>
        <fullName evidence="3">ApeA N-terminal domain-containing protein</fullName>
    </recommendedName>
</protein>